<dbReference type="Proteomes" id="UP001195769">
    <property type="component" value="Unassembled WGS sequence"/>
</dbReference>
<evidence type="ECO:0000313" key="2">
    <source>
        <dbReference type="EMBL" id="KAG1902041.1"/>
    </source>
</evidence>
<accession>A0AAD4E9W9</accession>
<dbReference type="EMBL" id="JABBWK010000019">
    <property type="protein sequence ID" value="KAG1902041.1"/>
    <property type="molecule type" value="Genomic_DNA"/>
</dbReference>
<dbReference type="GeneID" id="64665171"/>
<protein>
    <submittedName>
        <fullName evidence="2">Uncharacterized protein</fullName>
    </submittedName>
</protein>
<dbReference type="RefSeq" id="XP_041227616.1">
    <property type="nucleotide sequence ID" value="XM_041370873.1"/>
</dbReference>
<keyword evidence="1" id="KW-1133">Transmembrane helix</keyword>
<reference evidence="2" key="1">
    <citation type="journal article" date="2020" name="New Phytol.">
        <title>Comparative genomics reveals dynamic genome evolution in host specialist ectomycorrhizal fungi.</title>
        <authorList>
            <person name="Lofgren L.A."/>
            <person name="Nguyen N.H."/>
            <person name="Vilgalys R."/>
            <person name="Ruytinx J."/>
            <person name="Liao H.L."/>
            <person name="Branco S."/>
            <person name="Kuo A."/>
            <person name="LaButti K."/>
            <person name="Lipzen A."/>
            <person name="Andreopoulos W."/>
            <person name="Pangilinan J."/>
            <person name="Riley R."/>
            <person name="Hundley H."/>
            <person name="Na H."/>
            <person name="Barry K."/>
            <person name="Grigoriev I.V."/>
            <person name="Stajich J.E."/>
            <person name="Kennedy P.G."/>
        </authorList>
    </citation>
    <scope>NUCLEOTIDE SEQUENCE</scope>
    <source>
        <strain evidence="2">FC203</strain>
    </source>
</reference>
<evidence type="ECO:0000313" key="3">
    <source>
        <dbReference type="Proteomes" id="UP001195769"/>
    </source>
</evidence>
<keyword evidence="3" id="KW-1185">Reference proteome</keyword>
<feature type="transmembrane region" description="Helical" evidence="1">
    <location>
        <begin position="46"/>
        <end position="66"/>
    </location>
</feature>
<keyword evidence="1" id="KW-0812">Transmembrane</keyword>
<evidence type="ECO:0000256" key="1">
    <source>
        <dbReference type="SAM" id="Phobius"/>
    </source>
</evidence>
<proteinExistence type="predicted"/>
<keyword evidence="1" id="KW-0472">Membrane</keyword>
<gene>
    <name evidence="2" type="ORF">F5891DRAFT_198017</name>
</gene>
<sequence>MTRLTYIITAILVHTTHITFLSLFHGISLLYFGLVGHNTHKALSYIADRCVIHCIHIGFLIPVVGVDILSCDAIVNNIPRSLGVSILFVYNYSPMLIYTTRVKSIAQLGA</sequence>
<name>A0AAD4E9W9_9AGAM</name>
<comment type="caution">
    <text evidence="2">The sequence shown here is derived from an EMBL/GenBank/DDBJ whole genome shotgun (WGS) entry which is preliminary data.</text>
</comment>
<feature type="transmembrane region" description="Helical" evidence="1">
    <location>
        <begin position="6"/>
        <end position="34"/>
    </location>
</feature>
<organism evidence="2 3">
    <name type="scientific">Suillus fuscotomentosus</name>
    <dbReference type="NCBI Taxonomy" id="1912939"/>
    <lineage>
        <taxon>Eukaryota</taxon>
        <taxon>Fungi</taxon>
        <taxon>Dikarya</taxon>
        <taxon>Basidiomycota</taxon>
        <taxon>Agaricomycotina</taxon>
        <taxon>Agaricomycetes</taxon>
        <taxon>Agaricomycetidae</taxon>
        <taxon>Boletales</taxon>
        <taxon>Suillineae</taxon>
        <taxon>Suillaceae</taxon>
        <taxon>Suillus</taxon>
    </lineage>
</organism>
<dbReference type="AlphaFoldDB" id="A0AAD4E9W9"/>
<feature type="transmembrane region" description="Helical" evidence="1">
    <location>
        <begin position="78"/>
        <end position="98"/>
    </location>
</feature>